<accession>A0ACC0CZ20</accession>
<keyword evidence="2" id="KW-1185">Reference proteome</keyword>
<dbReference type="Proteomes" id="UP001497680">
    <property type="component" value="Unassembled WGS sequence"/>
</dbReference>
<evidence type="ECO:0000313" key="2">
    <source>
        <dbReference type="Proteomes" id="UP001497680"/>
    </source>
</evidence>
<name>A0ACC0CZ20_9PEZI</name>
<dbReference type="EMBL" id="MU394324">
    <property type="protein sequence ID" value="KAI6085536.1"/>
    <property type="molecule type" value="Genomic_DNA"/>
</dbReference>
<protein>
    <submittedName>
        <fullName evidence="1">NAD(P)-binding protein</fullName>
    </submittedName>
</protein>
<organism evidence="1 2">
    <name type="scientific">Hypoxylon rubiginosum</name>
    <dbReference type="NCBI Taxonomy" id="110542"/>
    <lineage>
        <taxon>Eukaryota</taxon>
        <taxon>Fungi</taxon>
        <taxon>Dikarya</taxon>
        <taxon>Ascomycota</taxon>
        <taxon>Pezizomycotina</taxon>
        <taxon>Sordariomycetes</taxon>
        <taxon>Xylariomycetidae</taxon>
        <taxon>Xylariales</taxon>
        <taxon>Hypoxylaceae</taxon>
        <taxon>Hypoxylon</taxon>
    </lineage>
</organism>
<gene>
    <name evidence="1" type="ORF">F4821DRAFT_240399</name>
</gene>
<sequence>MATETPKTIAFLGASTGIGLAALTRALAAGHTCIALCRKPSKLSDRFPAAQHPNLHVVEGNAHDVAAVSRCLSVPDHPQQLVDAVVSSIGGAFVFSKMTLDDPQVCEKGAATLIEAIAAVRKQQQENGNVAAASWRPRVVVVSSSGLARTGRDYPLPMIPMYKWMLKVPHADKRAMEKTIVDGAAKGYTYTIVRPSLLVDDAAPTREVRVGIDDDFVVGYTISRDDTGRWMYESLLQDGDKIGRYENRIATVTW</sequence>
<comment type="caution">
    <text evidence="1">The sequence shown here is derived from an EMBL/GenBank/DDBJ whole genome shotgun (WGS) entry which is preliminary data.</text>
</comment>
<evidence type="ECO:0000313" key="1">
    <source>
        <dbReference type="EMBL" id="KAI6085536.1"/>
    </source>
</evidence>
<reference evidence="1 2" key="1">
    <citation type="journal article" date="2022" name="New Phytol.">
        <title>Ecological generalism drives hyperdiversity of secondary metabolite gene clusters in xylarialean endophytes.</title>
        <authorList>
            <person name="Franco M.E.E."/>
            <person name="Wisecaver J.H."/>
            <person name="Arnold A.E."/>
            <person name="Ju Y.M."/>
            <person name="Slot J.C."/>
            <person name="Ahrendt S."/>
            <person name="Moore L.P."/>
            <person name="Eastman K.E."/>
            <person name="Scott K."/>
            <person name="Konkel Z."/>
            <person name="Mondo S.J."/>
            <person name="Kuo A."/>
            <person name="Hayes R.D."/>
            <person name="Haridas S."/>
            <person name="Andreopoulos B."/>
            <person name="Riley R."/>
            <person name="LaButti K."/>
            <person name="Pangilinan J."/>
            <person name="Lipzen A."/>
            <person name="Amirebrahimi M."/>
            <person name="Yan J."/>
            <person name="Adam C."/>
            <person name="Keymanesh K."/>
            <person name="Ng V."/>
            <person name="Louie K."/>
            <person name="Northen T."/>
            <person name="Drula E."/>
            <person name="Henrissat B."/>
            <person name="Hsieh H.M."/>
            <person name="Youens-Clark K."/>
            <person name="Lutzoni F."/>
            <person name="Miadlikowska J."/>
            <person name="Eastwood D.C."/>
            <person name="Hamelin R.C."/>
            <person name="Grigoriev I.V."/>
            <person name="U'Ren J.M."/>
        </authorList>
    </citation>
    <scope>NUCLEOTIDE SEQUENCE [LARGE SCALE GENOMIC DNA]</scope>
    <source>
        <strain evidence="1 2">ER1909</strain>
    </source>
</reference>
<proteinExistence type="predicted"/>